<name>F9WIV0_TRYCI</name>
<reference evidence="1 2" key="2">
    <citation type="journal article" date="2012" name="Proc. Natl. Acad. Sci. U.S.A.">
        <title>Antigenic diversity is generated by distinct evolutionary mechanisms in African trypanosome species.</title>
        <authorList>
            <person name="Jackson A.P."/>
            <person name="Berry A."/>
            <person name="Aslett M."/>
            <person name="Allison H.C."/>
            <person name="Burton P."/>
            <person name="Vavrova-Anderson J."/>
            <person name="Brown R."/>
            <person name="Browne H."/>
            <person name="Corton N."/>
            <person name="Hauser H."/>
            <person name="Gamble J."/>
            <person name="Gilderthorp R."/>
            <person name="Marcello L."/>
            <person name="McQuillan J."/>
            <person name="Otto T.D."/>
            <person name="Quail M.A."/>
            <person name="Sanders M.J."/>
            <person name="van Tonder A."/>
            <person name="Ginger M.L."/>
            <person name="Field M.C."/>
            <person name="Barry J.D."/>
            <person name="Hertz-Fowler C."/>
            <person name="Berriman M."/>
        </authorList>
    </citation>
    <scope>NUCLEOTIDE SEQUENCE [LARGE SCALE GENOMIC DNA]</scope>
    <source>
        <strain evidence="1 2">IL3000</strain>
    </source>
</reference>
<reference evidence="2" key="1">
    <citation type="submission" date="2011-07" db="EMBL/GenBank/DDBJ databases">
        <title>Divergent evolution of antigenic variation in African trypanosomes.</title>
        <authorList>
            <person name="Jackson A.P."/>
            <person name="Berry A."/>
            <person name="Allison H.C."/>
            <person name="Burton P."/>
            <person name="Anderson J."/>
            <person name="Aslett M."/>
            <person name="Brown R."/>
            <person name="Corton N."/>
            <person name="Harris D."/>
            <person name="Hauser H."/>
            <person name="Gamble J."/>
            <person name="Gilderthorp R."/>
            <person name="McQuillan J."/>
            <person name="Quail M.A."/>
            <person name="Sanders M."/>
            <person name="Van Tonder A."/>
            <person name="Ginger M.L."/>
            <person name="Donelson J.E."/>
            <person name="Field M.C."/>
            <person name="Barry J.D."/>
            <person name="Berriman M."/>
            <person name="Hertz-Fowler C."/>
        </authorList>
    </citation>
    <scope>NUCLEOTIDE SEQUENCE [LARGE SCALE GENOMIC DNA]</scope>
    <source>
        <strain evidence="2">IL3000</strain>
    </source>
</reference>
<sequence>MKPLTESQSYPAWITYIFTCIERQIRKEKMKSFEESQMPNTCQSTLLNHVRPAPRKKLGRLSESLLVQFRTGTSKHFGRHSRVLTQESQSIRLQMVLLKA</sequence>
<evidence type="ECO:0000313" key="2">
    <source>
        <dbReference type="Proteomes" id="UP000000702"/>
    </source>
</evidence>
<dbReference type="AlphaFoldDB" id="F9WIV0"/>
<organism evidence="1 2">
    <name type="scientific">Trypanosoma congolense (strain IL3000)</name>
    <dbReference type="NCBI Taxonomy" id="1068625"/>
    <lineage>
        <taxon>Eukaryota</taxon>
        <taxon>Discoba</taxon>
        <taxon>Euglenozoa</taxon>
        <taxon>Kinetoplastea</taxon>
        <taxon>Metakinetoplastina</taxon>
        <taxon>Trypanosomatida</taxon>
        <taxon>Trypanosomatidae</taxon>
        <taxon>Trypanosoma</taxon>
        <taxon>Nannomonas</taxon>
    </lineage>
</organism>
<comment type="caution">
    <text evidence="1">The sequence shown here is derived from an EMBL/GenBank/DDBJ whole genome shotgun (WGS) entry which is preliminary data.</text>
</comment>
<dbReference type="EMBL" id="CAEQ01002644">
    <property type="protein sequence ID" value="CCD17248.1"/>
    <property type="molecule type" value="Genomic_DNA"/>
</dbReference>
<dbReference type="OMA" id="IFTCIER"/>
<evidence type="ECO:0000313" key="1">
    <source>
        <dbReference type="EMBL" id="CCD17248.1"/>
    </source>
</evidence>
<protein>
    <submittedName>
        <fullName evidence="1">Uncharacterized protein</fullName>
    </submittedName>
</protein>
<accession>F9WIV0</accession>
<proteinExistence type="predicted"/>
<keyword evidence="2" id="KW-1185">Reference proteome</keyword>
<dbReference type="Proteomes" id="UP000000702">
    <property type="component" value="Unassembled WGS sequence"/>
</dbReference>
<gene>
    <name evidence="1" type="ORF">TCIL3000_0_20820</name>
</gene>